<dbReference type="EMBL" id="BJYA01000001">
    <property type="protein sequence ID" value="GEN44711.1"/>
    <property type="molecule type" value="Genomic_DNA"/>
</dbReference>
<dbReference type="Gene3D" id="1.20.120.490">
    <property type="entry name" value="Hypothetical protein TM1646-like domain"/>
    <property type="match status" value="1"/>
</dbReference>
<dbReference type="RefSeq" id="WP_146813997.1">
    <property type="nucleotide sequence ID" value="NZ_BJYA01000001.1"/>
</dbReference>
<dbReference type="Pfam" id="PF03885">
    <property type="entry name" value="DUF327"/>
    <property type="match status" value="1"/>
</dbReference>
<protein>
    <recommendedName>
        <fullName evidence="4">DUF327 domain-containing protein</fullName>
    </recommendedName>
</protein>
<sequence length="146" mass="16632">MKVSQEVRTQMETSKQSNLKQSNAKSSFQSVVGQETQKLKETELNRLLADLTKQGEKVAKFRSFQDLGKYKKMVRQFIQEAVNYGLDLEQSRKWDLEGGSQTLSLVKQIDDKLIDLTDDVLDQEKSSIDVLDVIGEIKGMLLNLYA</sequence>
<dbReference type="OrthoDB" id="1680946at2"/>
<dbReference type="SUPFAM" id="SSF158397">
    <property type="entry name" value="TM1646-like"/>
    <property type="match status" value="1"/>
</dbReference>
<accession>A0A511W1R9</accession>
<organism evidence="2 3">
    <name type="scientific">Alkalibacillus haloalkaliphilus</name>
    <dbReference type="NCBI Taxonomy" id="94136"/>
    <lineage>
        <taxon>Bacteria</taxon>
        <taxon>Bacillati</taxon>
        <taxon>Bacillota</taxon>
        <taxon>Bacilli</taxon>
        <taxon>Bacillales</taxon>
        <taxon>Bacillaceae</taxon>
        <taxon>Alkalibacillus</taxon>
    </lineage>
</organism>
<keyword evidence="3" id="KW-1185">Reference proteome</keyword>
<evidence type="ECO:0000313" key="2">
    <source>
        <dbReference type="EMBL" id="GEN44711.1"/>
    </source>
</evidence>
<dbReference type="InterPro" id="IPR005585">
    <property type="entry name" value="DUF327"/>
</dbReference>
<comment type="caution">
    <text evidence="2">The sequence shown here is derived from an EMBL/GenBank/DDBJ whole genome shotgun (WGS) entry which is preliminary data.</text>
</comment>
<evidence type="ECO:0008006" key="4">
    <source>
        <dbReference type="Google" id="ProtNLM"/>
    </source>
</evidence>
<evidence type="ECO:0000313" key="3">
    <source>
        <dbReference type="Proteomes" id="UP000321440"/>
    </source>
</evidence>
<feature type="region of interest" description="Disordered" evidence="1">
    <location>
        <begin position="1"/>
        <end position="30"/>
    </location>
</feature>
<dbReference type="InterPro" id="IPR024042">
    <property type="entry name" value="TM1646-like_dom_sf"/>
</dbReference>
<dbReference type="Proteomes" id="UP000321440">
    <property type="component" value="Unassembled WGS sequence"/>
</dbReference>
<reference evidence="2 3" key="1">
    <citation type="submission" date="2019-07" db="EMBL/GenBank/DDBJ databases">
        <title>Whole genome shotgun sequence of Alkalibacillus haloalkaliphilus NBRC 103110.</title>
        <authorList>
            <person name="Hosoyama A."/>
            <person name="Uohara A."/>
            <person name="Ohji S."/>
            <person name="Ichikawa N."/>
        </authorList>
    </citation>
    <scope>NUCLEOTIDE SEQUENCE [LARGE SCALE GENOMIC DNA]</scope>
    <source>
        <strain evidence="2 3">NBRC 103110</strain>
    </source>
</reference>
<proteinExistence type="predicted"/>
<gene>
    <name evidence="2" type="primary">yaaR</name>
    <name evidence="2" type="ORF">AHA02nite_04870</name>
</gene>
<dbReference type="AlphaFoldDB" id="A0A511W1R9"/>
<name>A0A511W1R9_9BACI</name>
<evidence type="ECO:0000256" key="1">
    <source>
        <dbReference type="SAM" id="MobiDB-lite"/>
    </source>
</evidence>